<evidence type="ECO:0000313" key="3">
    <source>
        <dbReference type="Proteomes" id="UP000773614"/>
    </source>
</evidence>
<keyword evidence="3" id="KW-1185">Reference proteome</keyword>
<accession>A0A964T2W6</accession>
<dbReference type="Gene3D" id="1.10.1200.10">
    <property type="entry name" value="ACP-like"/>
    <property type="match status" value="1"/>
</dbReference>
<name>A0A964T2W6_9HYPH</name>
<dbReference type="Pfam" id="PF00550">
    <property type="entry name" value="PP-binding"/>
    <property type="match status" value="1"/>
</dbReference>
<sequence length="91" mass="10052">MKAYEAMKQALDAEFLRAWIVNYISSVLDMDKETFPTSEPFDSYGFDSAEAVIMAGVMEEEFDVEIDPSLFFEEPSVDGLISALRAAGLAA</sequence>
<dbReference type="InterPro" id="IPR036736">
    <property type="entry name" value="ACP-like_sf"/>
</dbReference>
<evidence type="ECO:0000313" key="2">
    <source>
        <dbReference type="EMBL" id="MYZ46572.1"/>
    </source>
</evidence>
<evidence type="ECO:0000259" key="1">
    <source>
        <dbReference type="PROSITE" id="PS50075"/>
    </source>
</evidence>
<protein>
    <submittedName>
        <fullName evidence="2">Acyl carrier protein</fullName>
    </submittedName>
</protein>
<reference evidence="2" key="1">
    <citation type="submission" date="2019-03" db="EMBL/GenBank/DDBJ databases">
        <title>Afifella sp. nov., isolated from activated sludge.</title>
        <authorList>
            <person name="Li Q."/>
            <person name="Liu Y."/>
        </authorList>
    </citation>
    <scope>NUCLEOTIDE SEQUENCE</scope>
    <source>
        <strain evidence="2">L72</strain>
    </source>
</reference>
<dbReference type="EMBL" id="SPKJ01000004">
    <property type="protein sequence ID" value="MYZ46572.1"/>
    <property type="molecule type" value="Genomic_DNA"/>
</dbReference>
<dbReference type="PROSITE" id="PS50075">
    <property type="entry name" value="CARRIER"/>
    <property type="match status" value="1"/>
</dbReference>
<organism evidence="2 3">
    <name type="scientific">Propylenella binzhouense</name>
    <dbReference type="NCBI Taxonomy" id="2555902"/>
    <lineage>
        <taxon>Bacteria</taxon>
        <taxon>Pseudomonadati</taxon>
        <taxon>Pseudomonadota</taxon>
        <taxon>Alphaproteobacteria</taxon>
        <taxon>Hyphomicrobiales</taxon>
        <taxon>Propylenellaceae</taxon>
        <taxon>Propylenella</taxon>
    </lineage>
</organism>
<dbReference type="AlphaFoldDB" id="A0A964T2W6"/>
<dbReference type="SUPFAM" id="SSF47336">
    <property type="entry name" value="ACP-like"/>
    <property type="match status" value="1"/>
</dbReference>
<comment type="caution">
    <text evidence="2">The sequence shown here is derived from an EMBL/GenBank/DDBJ whole genome shotgun (WGS) entry which is preliminary data.</text>
</comment>
<dbReference type="Proteomes" id="UP000773614">
    <property type="component" value="Unassembled WGS sequence"/>
</dbReference>
<proteinExistence type="predicted"/>
<dbReference type="InterPro" id="IPR009081">
    <property type="entry name" value="PP-bd_ACP"/>
</dbReference>
<feature type="domain" description="Carrier" evidence="1">
    <location>
        <begin position="11"/>
        <end position="88"/>
    </location>
</feature>
<gene>
    <name evidence="2" type="ORF">E4O86_02405</name>
</gene>